<keyword evidence="5" id="KW-0879">Wnt signaling pathway</keyword>
<feature type="compositionally biased region" description="Gly residues" evidence="10">
    <location>
        <begin position="1287"/>
        <end position="1297"/>
    </location>
</feature>
<sequence length="1547" mass="162443">MRKKSAGDVPRPQRTGEWVVYLGVSVNLRMNFSFLLVIVGLNVRVTFEEGAPDSPPHDELCSVVTLGVLWALEMRDFPSAAGGTRSENAGTSRGKDPLPQQRKTKRKKATWQPALRDAPNKQWATASAPSSYFCCSPRGTRSPKSKQEVMVRPPTVMSPSGNPQLDSKFSNQGKPGGSASQSQSSPCDSKSGGHTPKALPGPGGSMGLKNGAGNGAKGKGKRERSISADSFDQRDPGTPNDDSDIKECNSADHIKSQDSQHTPHSMTPSTATAPRSSTPHGQTTAPEPIPAQKTPAKVVYVFSTEMANKAAEAVLKGQVETIVSFHIQNISNSKTERSTAPLNTQIPPLRNDPKSLPQQPPAPANQDQNSSQSARLQPTPPIQAPAPKSAAAPRPLDRDSPGVENKLIPSVGSPASSTPLPPDGTGPNSTPNNRAVTPVSQGSNSSSADPKAPPPPAVSGGEPPALGENPDGLSQEQLEHRERSLQTLRDIQRMLFPDEKEFTAGQTGGPQPNTGVLDGPQKKPEGPIQAMMSQSQSLGKGPGPRTDVGAPFVPQGHRDVPFSPDEMVPPSVNSQPGPIGPDHLDHMTPEQIAWLKLQQEFYEEKRRKQEQVVVQQCSLQDMMVHQHGPRGVVRGPPPPYQMAPSEGWAPGAEPFPDGINISHSLPPRGMAPHPNMPGSQMRLPGFAGMINSEMEGPNVPNPASRPGLTGVSWPDDVPKIPDGRSFPPAQGVFSGPGRGERFPNPQGLSEEMFQQQLAEKQLALPPGMSMEGVRPGMEMNRMIPGSQRHMEPGSNPIFPRIPVEGPLSPSRGDFPKGMPPQIGPGRELEFGMVPAGMKGDVSLNVNMGSSSQMIPQKMREAGAGPEDMMKLRPGSSDMLPAQQKMVPLPFGEHPQQEYGVGPRPFLPMSQGPGSNSGLRNLREPIGPDQRTNSRLSHMPPLPLNPSSNPTSLNTAPPVQRGLGRKPLDISVAGSQVHSPGINPLKSPTMHQVQSPMLGSPSGNLKSPQTPSQLAGMLAGPAAAASIKSPPVLGSAAASPVHLKSPSLPAPSPGWTSSPKPPLQSPGIPPNHKAPLTMASPAMLGSVESGGPPPPTASQPASVNIPGSLPSSTPYTMPPEPTLSQNPLSIMMSRMSKFAMPSSTPLYHDAIKTVASSDDDSPPARSPNLPSMNNMPGMGINTQNPRISGPNPVVPMPTLSPMGMTQPLSHSNQMPSPNAMGPSIPPHGVPMGPGLMPHNPIMGHGSQEPPMVPQGRMGFPQGFPPVQSPPQQVPFPHNGPTGGQGNFPGGIGFPGEGPLGRPSNLPQSTADAALCKPGGPGAPDSFTVLGNSMPSVFTDPDLQEVIRPGATGIPEFDLSRIIPSEKPSQTLQYFPRGEVPGRKQPQGPGPGFSHMQGMMSDQAPRMGLSLPGMGGPGPVGTPDIPLGTSPSMPGHNPMRPPAFLQQGMMGPHHRMMSPAQSTMPGQATLMTNPAAAVGMIPGKDRGPAGLYTHPGPVGSPGVMMSMQGMMGPQQNIMIPPQMRPRGMAADVGMGGFSQGPGNPGNMMF</sequence>
<keyword evidence="7" id="KW-0539">Nucleus</keyword>
<evidence type="ECO:0000313" key="12">
    <source>
        <dbReference type="EMBL" id="KAK7803133.1"/>
    </source>
</evidence>
<dbReference type="Pfam" id="PF11502">
    <property type="entry name" value="BCL9"/>
    <property type="match status" value="1"/>
</dbReference>
<dbReference type="PANTHER" id="PTHR15185">
    <property type="entry name" value="BCL9"/>
    <property type="match status" value="1"/>
</dbReference>
<feature type="domain" description="B-cell lymphoma 9 beta-catenin binding" evidence="11">
    <location>
        <begin position="472"/>
        <end position="509"/>
    </location>
</feature>
<feature type="region of interest" description="Disordered" evidence="10">
    <location>
        <begin position="80"/>
        <end position="294"/>
    </location>
</feature>
<evidence type="ECO:0000256" key="7">
    <source>
        <dbReference type="ARBA" id="ARBA00023242"/>
    </source>
</evidence>
<dbReference type="Gene3D" id="3.30.40.10">
    <property type="entry name" value="Zinc/RING finger domain, C3HC4 (zinc finger)"/>
    <property type="match status" value="1"/>
</dbReference>
<comment type="similarity">
    <text evidence="2">Belongs to the BCL9 family.</text>
</comment>
<evidence type="ECO:0000256" key="10">
    <source>
        <dbReference type="SAM" id="MobiDB-lite"/>
    </source>
</evidence>
<keyword evidence="6" id="KW-0007">Acetylation</keyword>
<accession>A0AAW0HK55</accession>
<feature type="compositionally biased region" description="Polar residues" evidence="10">
    <location>
        <begin position="988"/>
        <end position="1012"/>
    </location>
</feature>
<dbReference type="GO" id="GO:0003713">
    <property type="term" value="F:transcription coactivator activity"/>
    <property type="evidence" value="ECO:0007669"/>
    <property type="project" value="InterPro"/>
</dbReference>
<dbReference type="GO" id="GO:0005801">
    <property type="term" value="C:cis-Golgi network"/>
    <property type="evidence" value="ECO:0007669"/>
    <property type="project" value="UniProtKB-ARBA"/>
</dbReference>
<feature type="region of interest" description="Disordered" evidence="10">
    <location>
        <begin position="1031"/>
        <end position="1125"/>
    </location>
</feature>
<evidence type="ECO:0000256" key="1">
    <source>
        <dbReference type="ARBA" id="ARBA00004123"/>
    </source>
</evidence>
<feature type="region of interest" description="Disordered" evidence="10">
    <location>
        <begin position="1374"/>
        <end position="1402"/>
    </location>
</feature>
<dbReference type="PANTHER" id="PTHR15185:SF5">
    <property type="entry name" value="B-CELL CLL_LYMPHOMA 9 PROTEIN"/>
    <property type="match status" value="1"/>
</dbReference>
<evidence type="ECO:0000259" key="11">
    <source>
        <dbReference type="Pfam" id="PF11502"/>
    </source>
</evidence>
<comment type="caution">
    <text evidence="12">The sequence shown here is derived from an EMBL/GenBank/DDBJ whole genome shotgun (WGS) entry which is preliminary data.</text>
</comment>
<evidence type="ECO:0000256" key="9">
    <source>
        <dbReference type="ARBA" id="ARBA00073745"/>
    </source>
</evidence>
<dbReference type="Proteomes" id="UP001488838">
    <property type="component" value="Unassembled WGS sequence"/>
</dbReference>
<feature type="region of interest" description="Disordered" evidence="10">
    <location>
        <begin position="903"/>
        <end position="1016"/>
    </location>
</feature>
<dbReference type="InterPro" id="IPR024670">
    <property type="entry name" value="BCL9_beta-catenin-bd_dom"/>
</dbReference>
<evidence type="ECO:0000256" key="2">
    <source>
        <dbReference type="ARBA" id="ARBA00009200"/>
    </source>
</evidence>
<feature type="compositionally biased region" description="Low complexity" evidence="10">
    <location>
        <begin position="265"/>
        <end position="279"/>
    </location>
</feature>
<comment type="subcellular location">
    <subcellularLocation>
        <location evidence="1">Nucleus</location>
    </subcellularLocation>
</comment>
<protein>
    <recommendedName>
        <fullName evidence="9">B-cell CLL/lymphoma 9 protein</fullName>
    </recommendedName>
</protein>
<dbReference type="GO" id="GO:0060070">
    <property type="term" value="P:canonical Wnt signaling pathway"/>
    <property type="evidence" value="ECO:0007669"/>
    <property type="project" value="InterPro"/>
</dbReference>
<dbReference type="GO" id="GO:0008013">
    <property type="term" value="F:beta-catenin binding"/>
    <property type="evidence" value="ECO:0007669"/>
    <property type="project" value="InterPro"/>
</dbReference>
<feature type="compositionally biased region" description="Pro residues" evidence="10">
    <location>
        <begin position="1058"/>
        <end position="1068"/>
    </location>
</feature>
<feature type="compositionally biased region" description="Basic and acidic residues" evidence="10">
    <location>
        <begin position="243"/>
        <end position="258"/>
    </location>
</feature>
<evidence type="ECO:0000256" key="4">
    <source>
        <dbReference type="ARBA" id="ARBA00022553"/>
    </source>
</evidence>
<evidence type="ECO:0000256" key="6">
    <source>
        <dbReference type="ARBA" id="ARBA00022990"/>
    </source>
</evidence>
<organism evidence="12 13">
    <name type="scientific">Myodes glareolus</name>
    <name type="common">Bank vole</name>
    <name type="synonym">Clethrionomys glareolus</name>
    <dbReference type="NCBI Taxonomy" id="447135"/>
    <lineage>
        <taxon>Eukaryota</taxon>
        <taxon>Metazoa</taxon>
        <taxon>Chordata</taxon>
        <taxon>Craniata</taxon>
        <taxon>Vertebrata</taxon>
        <taxon>Euteleostomi</taxon>
        <taxon>Mammalia</taxon>
        <taxon>Eutheria</taxon>
        <taxon>Euarchontoglires</taxon>
        <taxon>Glires</taxon>
        <taxon>Rodentia</taxon>
        <taxon>Myomorpha</taxon>
        <taxon>Muroidea</taxon>
        <taxon>Cricetidae</taxon>
        <taxon>Arvicolinae</taxon>
        <taxon>Myodes</taxon>
    </lineage>
</organism>
<dbReference type="InterPro" id="IPR015668">
    <property type="entry name" value="Bcl-9/Bcl-9l"/>
</dbReference>
<evidence type="ECO:0000256" key="5">
    <source>
        <dbReference type="ARBA" id="ARBA00022687"/>
    </source>
</evidence>
<feature type="compositionally biased region" description="Gly residues" evidence="10">
    <location>
        <begin position="201"/>
        <end position="217"/>
    </location>
</feature>
<comment type="subunit">
    <text evidence="8">Binds to beta-catenin (CTNNB1), PYGO1 and PYGO2; the interaction with PYGO1 increases PYGO1 affinity to histone H3 methylated at 'Lys 4'.</text>
</comment>
<feature type="compositionally biased region" description="Polar residues" evidence="10">
    <location>
        <begin position="157"/>
        <end position="172"/>
    </location>
</feature>
<proteinExistence type="inferred from homology"/>
<feature type="compositionally biased region" description="Basic and acidic residues" evidence="10">
    <location>
        <begin position="223"/>
        <end position="235"/>
    </location>
</feature>
<feature type="compositionally biased region" description="Polar residues" evidence="10">
    <location>
        <begin position="426"/>
        <end position="442"/>
    </location>
</feature>
<feature type="compositionally biased region" description="Low complexity" evidence="10">
    <location>
        <begin position="385"/>
        <end position="394"/>
    </location>
</feature>
<gene>
    <name evidence="12" type="ORF">U0070_004172</name>
</gene>
<dbReference type="InterPro" id="IPR013083">
    <property type="entry name" value="Znf_RING/FYVE/PHD"/>
</dbReference>
<keyword evidence="4" id="KW-0597">Phosphoprotein</keyword>
<keyword evidence="3" id="KW-0488">Methylation</keyword>
<evidence type="ECO:0000313" key="13">
    <source>
        <dbReference type="Proteomes" id="UP001488838"/>
    </source>
</evidence>
<name>A0AAW0HK55_MYOGA</name>
<dbReference type="GO" id="GO:0045944">
    <property type="term" value="P:positive regulation of transcription by RNA polymerase II"/>
    <property type="evidence" value="ECO:0007669"/>
    <property type="project" value="TreeGrafter"/>
</dbReference>
<feature type="region of interest" description="Disordered" evidence="10">
    <location>
        <begin position="1153"/>
        <end position="1173"/>
    </location>
</feature>
<dbReference type="FunFam" id="3.30.40.10:FF:000190">
    <property type="entry name" value="B-cell CLL/lymphoma 9, isoform CRA_a"/>
    <property type="match status" value="1"/>
</dbReference>
<dbReference type="GO" id="GO:1990907">
    <property type="term" value="C:beta-catenin-TCF complex"/>
    <property type="evidence" value="ECO:0007669"/>
    <property type="project" value="TreeGrafter"/>
</dbReference>
<reference evidence="12 13" key="1">
    <citation type="journal article" date="2023" name="bioRxiv">
        <title>Conserved and derived expression patterns and positive selection on dental genes reveal complex evolutionary context of ever-growing rodent molars.</title>
        <authorList>
            <person name="Calamari Z.T."/>
            <person name="Song A."/>
            <person name="Cohen E."/>
            <person name="Akter M."/>
            <person name="Roy R.D."/>
            <person name="Hallikas O."/>
            <person name="Christensen M.M."/>
            <person name="Li P."/>
            <person name="Marangoni P."/>
            <person name="Jernvall J."/>
            <person name="Klein O.D."/>
        </authorList>
    </citation>
    <scope>NUCLEOTIDE SEQUENCE [LARGE SCALE GENOMIC DNA]</scope>
    <source>
        <strain evidence="12">V071</strain>
    </source>
</reference>
<feature type="region of interest" description="Disordered" evidence="10">
    <location>
        <begin position="329"/>
        <end position="561"/>
    </location>
</feature>
<keyword evidence="13" id="KW-1185">Reference proteome</keyword>
<evidence type="ECO:0000256" key="8">
    <source>
        <dbReference type="ARBA" id="ARBA00061958"/>
    </source>
</evidence>
<evidence type="ECO:0000256" key="3">
    <source>
        <dbReference type="ARBA" id="ARBA00022481"/>
    </source>
</evidence>
<feature type="compositionally biased region" description="Basic and acidic residues" evidence="10">
    <location>
        <begin position="477"/>
        <end position="502"/>
    </location>
</feature>
<feature type="compositionally biased region" description="Polar residues" evidence="10">
    <location>
        <begin position="329"/>
        <end position="346"/>
    </location>
</feature>
<dbReference type="EMBL" id="JBBHLL010000431">
    <property type="protein sequence ID" value="KAK7803133.1"/>
    <property type="molecule type" value="Genomic_DNA"/>
</dbReference>
<feature type="compositionally biased region" description="Low complexity" evidence="10">
    <location>
        <begin position="944"/>
        <end position="957"/>
    </location>
</feature>
<feature type="compositionally biased region" description="Low complexity" evidence="10">
    <location>
        <begin position="177"/>
        <end position="193"/>
    </location>
</feature>
<feature type="region of interest" description="Disordered" evidence="10">
    <location>
        <begin position="1287"/>
        <end position="1309"/>
    </location>
</feature>